<keyword evidence="7" id="KW-0472">Membrane</keyword>
<sequence>MMENATSVHSDVKFLLFQRYLFPPVYILVLVLGLIGNLGALYYFIFKIQQKSPSNIYIINLAVADTLFLFALPFRIHYHLNDSKWIFGDAMCRITGTIFFANMYISITFMTCICVDRYIATLHPHTYLRLRNTWLTALVSGAVWLVSGSAMLAFMLTCPLSTKEKMCFEGFTSKEWSDLAPYSVCSLIFGSLLPSVVILVCYPLVAHRISQIKNSTARGARRIIYAILAITILCFLPYHVVHLVHLLSRLSENQEDDWIYFLRRVTMALVSLNSLLDPILYYFATGHYKWRLKRLRLKKKKGVYSISNGF</sequence>
<evidence type="ECO:0000256" key="3">
    <source>
        <dbReference type="ARBA" id="ARBA00022859"/>
    </source>
</evidence>
<evidence type="ECO:0000256" key="2">
    <source>
        <dbReference type="ARBA" id="ARBA00022692"/>
    </source>
</evidence>
<dbReference type="PANTHER" id="PTHR24237">
    <property type="entry name" value="G-PROTEIN COUPLED RECEPTOR"/>
    <property type="match status" value="1"/>
</dbReference>
<name>A0A8M9PX01_DANRE</name>
<dbReference type="ZFIN" id="ZDB-GENE-140106-44">
    <property type="gene designation" value="zmp:0000001084"/>
</dbReference>
<dbReference type="InterPro" id="IPR000276">
    <property type="entry name" value="GPCR_Rhodpsn"/>
</dbReference>
<dbReference type="AGR" id="ZFIN:ZDB-GENE-140106-44"/>
<dbReference type="Pfam" id="PF00001">
    <property type="entry name" value="7tm_1"/>
    <property type="match status" value="1"/>
</dbReference>
<proteinExistence type="predicted"/>
<dbReference type="InterPro" id="IPR017452">
    <property type="entry name" value="GPCR_Rhodpsn_7TM"/>
</dbReference>
<keyword evidence="5" id="KW-0297">G-protein coupled receptor</keyword>
<evidence type="ECO:0000313" key="12">
    <source>
        <dbReference type="RefSeq" id="XP_021325700.2"/>
    </source>
</evidence>
<evidence type="ECO:0000256" key="1">
    <source>
        <dbReference type="ARBA" id="ARBA00004141"/>
    </source>
</evidence>
<gene>
    <name evidence="12 13" type="primary">zmp:0000001084</name>
</gene>
<dbReference type="PRINTS" id="PR00237">
    <property type="entry name" value="GPCRRHODOPSN"/>
</dbReference>
<dbReference type="PANTHER" id="PTHR24237:SF37">
    <property type="entry name" value="COAGULATION FACTOR II (THROMBIN) RECEPTOR-LIKE 2-RELATED"/>
    <property type="match status" value="1"/>
</dbReference>
<keyword evidence="2" id="KW-0812">Transmembrane</keyword>
<protein>
    <submittedName>
        <fullName evidence="12">Uracil nucleotide/cysteinyl leukotriene receptor</fullName>
    </submittedName>
</protein>
<dbReference type="CTD" id="564730"/>
<organism evidence="11 12">
    <name type="scientific">Danio rerio</name>
    <name type="common">Zebrafish</name>
    <name type="synonym">Brachydanio rerio</name>
    <dbReference type="NCBI Taxonomy" id="7955"/>
    <lineage>
        <taxon>Eukaryota</taxon>
        <taxon>Metazoa</taxon>
        <taxon>Chordata</taxon>
        <taxon>Craniata</taxon>
        <taxon>Vertebrata</taxon>
        <taxon>Euteleostomi</taxon>
        <taxon>Actinopterygii</taxon>
        <taxon>Neopterygii</taxon>
        <taxon>Teleostei</taxon>
        <taxon>Ostariophysi</taxon>
        <taxon>Cypriniformes</taxon>
        <taxon>Danionidae</taxon>
        <taxon>Danioninae</taxon>
        <taxon>Danio</taxon>
    </lineage>
</organism>
<evidence type="ECO:0000256" key="8">
    <source>
        <dbReference type="ARBA" id="ARBA00023157"/>
    </source>
</evidence>
<keyword evidence="8" id="KW-1015">Disulfide bond</keyword>
<dbReference type="GO" id="GO:0002250">
    <property type="term" value="P:adaptive immune response"/>
    <property type="evidence" value="ECO:0007669"/>
    <property type="project" value="UniProtKB-KW"/>
</dbReference>
<evidence type="ECO:0000256" key="9">
    <source>
        <dbReference type="ARBA" id="ARBA00023170"/>
    </source>
</evidence>
<keyword evidence="6" id="KW-1064">Adaptive immunity</keyword>
<keyword evidence="4" id="KW-1133">Transmembrane helix</keyword>
<evidence type="ECO:0000313" key="13">
    <source>
        <dbReference type="ZFIN" id="ZDB-GENE-140106-44"/>
    </source>
</evidence>
<keyword evidence="10" id="KW-0807">Transducer</keyword>
<dbReference type="PRINTS" id="PR01157">
    <property type="entry name" value="P2YPURNOCPTR"/>
</dbReference>
<evidence type="ECO:0000256" key="5">
    <source>
        <dbReference type="ARBA" id="ARBA00023040"/>
    </source>
</evidence>
<dbReference type="Proteomes" id="UP000000437">
    <property type="component" value="Chromosome 23"/>
</dbReference>
<keyword evidence="9 12" id="KW-0675">Receptor</keyword>
<dbReference type="SUPFAM" id="SSF81321">
    <property type="entry name" value="Family A G protein-coupled receptor-like"/>
    <property type="match status" value="1"/>
</dbReference>
<dbReference type="FunFam" id="1.20.1070.10:FF:000017">
    <property type="entry name" value="lysophosphatidic acid receptor 4"/>
    <property type="match status" value="1"/>
</dbReference>
<dbReference type="CDD" id="cd14982">
    <property type="entry name" value="7tmA_purinoceptor-like"/>
    <property type="match status" value="1"/>
</dbReference>
<evidence type="ECO:0000313" key="11">
    <source>
        <dbReference type="Proteomes" id="UP000000437"/>
    </source>
</evidence>
<dbReference type="PROSITE" id="PS50262">
    <property type="entry name" value="G_PROTEIN_RECEP_F1_2"/>
    <property type="match status" value="1"/>
</dbReference>
<dbReference type="GO" id="GO:0008142">
    <property type="term" value="F:oxysterol binding"/>
    <property type="evidence" value="ECO:0007669"/>
    <property type="project" value="InterPro"/>
</dbReference>
<dbReference type="RefSeq" id="XP_021325700.2">
    <property type="nucleotide sequence ID" value="XM_021470025.3"/>
</dbReference>
<dbReference type="InterPro" id="IPR047160">
    <property type="entry name" value="GP183-like"/>
</dbReference>
<reference evidence="12" key="1">
    <citation type="submission" date="2025-08" db="UniProtKB">
        <authorList>
            <consortium name="RefSeq"/>
        </authorList>
    </citation>
    <scope>IDENTIFICATION</scope>
    <source>
        <strain evidence="12">Tuebingen</strain>
        <tissue evidence="12">Fibroblasts and whole tissue</tissue>
    </source>
</reference>
<evidence type="ECO:0000256" key="7">
    <source>
        <dbReference type="ARBA" id="ARBA00023136"/>
    </source>
</evidence>
<accession>A0A8M9PX01</accession>
<keyword evidence="11" id="KW-1185">Reference proteome</keyword>
<evidence type="ECO:0000256" key="4">
    <source>
        <dbReference type="ARBA" id="ARBA00022989"/>
    </source>
</evidence>
<dbReference type="GO" id="GO:0004930">
    <property type="term" value="F:G protein-coupled receptor activity"/>
    <property type="evidence" value="ECO:0000318"/>
    <property type="project" value="GO_Central"/>
</dbReference>
<evidence type="ECO:0000256" key="6">
    <source>
        <dbReference type="ARBA" id="ARBA00023130"/>
    </source>
</evidence>
<comment type="subcellular location">
    <subcellularLocation>
        <location evidence="1">Membrane</location>
        <topology evidence="1">Multi-pass membrane protein</topology>
    </subcellularLocation>
</comment>
<dbReference type="AlphaFoldDB" id="A0A8M9PX01"/>
<keyword evidence="3" id="KW-0391">Immunity</keyword>
<evidence type="ECO:0000256" key="10">
    <source>
        <dbReference type="ARBA" id="ARBA00023224"/>
    </source>
</evidence>
<dbReference type="GO" id="GO:0016020">
    <property type="term" value="C:membrane"/>
    <property type="evidence" value="ECO:0007669"/>
    <property type="project" value="UniProtKB-SubCell"/>
</dbReference>
<dbReference type="OrthoDB" id="5960344at2759"/>
<dbReference type="Gene3D" id="1.20.1070.10">
    <property type="entry name" value="Rhodopsin 7-helix transmembrane proteins"/>
    <property type="match status" value="1"/>
</dbReference>
<dbReference type="KEGG" id="dre:564730"/>